<comment type="pathway">
    <text evidence="1 14">Phospholipid metabolism; phosphatidylcholine biosynthesis.</text>
</comment>
<comment type="subcellular location">
    <subcellularLocation>
        <location evidence="14">Endoplasmic reticulum membrane</location>
        <topology evidence="14">Multi-pass membrane protein</topology>
    </subcellularLocation>
    <subcellularLocation>
        <location evidence="14">Mitochondrion membrane</location>
        <topology evidence="14">Multi-pass membrane protein</topology>
    </subcellularLocation>
    <text evidence="14">Found in endoplasmic reticulum where most PEMT activity is generated and in mitochondria.</text>
</comment>
<comment type="pathway">
    <text evidence="2">Lipid metabolism.</text>
</comment>
<dbReference type="EMBL" id="JAHFZB010000023">
    <property type="protein sequence ID" value="KAK6475961.1"/>
    <property type="molecule type" value="Genomic_DNA"/>
</dbReference>
<sequence length="188" mass="20939">MNSASAFLQQTSQLDCCGGLNNVDYNKIDTSVMADVFHYIDLTDAHFCIAVLAIIFNAIFWNVVARWEHKTRGLTNFFGSAHTACYSLGFLIILLNVNLSHSFTEAMRKQPKLELLESAEAFYSGLALLGIGSLFVFSSYYALGFTGTFFGDHFGILKKEKVTGFPFNIMDNPMYWGSTANYLGITVM</sequence>
<reference evidence="16 17" key="1">
    <citation type="submission" date="2021-05" db="EMBL/GenBank/DDBJ databases">
        <authorList>
            <person name="Zahm M."/>
            <person name="Klopp C."/>
            <person name="Cabau C."/>
            <person name="Kuhl H."/>
            <person name="Suciu R."/>
            <person name="Ciorpac M."/>
            <person name="Holostenco D."/>
            <person name="Gessner J."/>
            <person name="Wuertz S."/>
            <person name="Hohne C."/>
            <person name="Stock M."/>
            <person name="Gislard M."/>
            <person name="Lluch J."/>
            <person name="Milhes M."/>
            <person name="Lampietro C."/>
            <person name="Lopez Roques C."/>
            <person name="Donnadieu C."/>
            <person name="Du K."/>
            <person name="Schartl M."/>
            <person name="Guiguen Y."/>
        </authorList>
    </citation>
    <scope>NUCLEOTIDE SEQUENCE [LARGE SCALE GENOMIC DNA]</scope>
    <source>
        <strain evidence="16">Hh-F2</strain>
        <tissue evidence="16">Blood</tissue>
    </source>
</reference>
<comment type="catalytic activity">
    <reaction evidence="14">
        <text>a 1,2-diacyl-sn-glycero-3-phospho-N,N-dimethylethanolamine + S-adenosyl-L-methionine = a 1,2-diacyl-sn-glycero-3-phosphocholine + S-adenosyl-L-homocysteine + H(+)</text>
        <dbReference type="Rhea" id="RHEA:32739"/>
        <dbReference type="ChEBI" id="CHEBI:15378"/>
        <dbReference type="ChEBI" id="CHEBI:57643"/>
        <dbReference type="ChEBI" id="CHEBI:57856"/>
        <dbReference type="ChEBI" id="CHEBI:59789"/>
        <dbReference type="ChEBI" id="CHEBI:64572"/>
    </reaction>
</comment>
<evidence type="ECO:0000256" key="8">
    <source>
        <dbReference type="ARBA" id="ARBA00022824"/>
    </source>
</evidence>
<feature type="transmembrane region" description="Helical" evidence="15">
    <location>
        <begin position="77"/>
        <end position="101"/>
    </location>
</feature>
<keyword evidence="10 14" id="KW-0443">Lipid metabolism</keyword>
<evidence type="ECO:0000313" key="17">
    <source>
        <dbReference type="Proteomes" id="UP001369086"/>
    </source>
</evidence>
<evidence type="ECO:0000256" key="15">
    <source>
        <dbReference type="SAM" id="Phobius"/>
    </source>
</evidence>
<dbReference type="EC" id="2.1.1.17" evidence="14"/>
<keyword evidence="11 14" id="KW-0472">Membrane</keyword>
<dbReference type="Pfam" id="PF04191">
    <property type="entry name" value="PEMT"/>
    <property type="match status" value="1"/>
</dbReference>
<name>A0ABR0YTU1_HUSHU</name>
<keyword evidence="8 14" id="KW-0256">Endoplasmic reticulum</keyword>
<evidence type="ECO:0000256" key="9">
    <source>
        <dbReference type="ARBA" id="ARBA00022989"/>
    </source>
</evidence>
<comment type="catalytic activity">
    <reaction evidence="14">
        <text>a 1,2-diacyl-sn-glycero-3-phosphoethanolamine + S-adenosyl-L-methionine = a 1,2-diacyl-sn-glycero-3-phospho-N-methylethanolamine + S-adenosyl-L-homocysteine + H(+)</text>
        <dbReference type="Rhea" id="RHEA:11164"/>
        <dbReference type="ChEBI" id="CHEBI:15378"/>
        <dbReference type="ChEBI" id="CHEBI:57856"/>
        <dbReference type="ChEBI" id="CHEBI:59789"/>
        <dbReference type="ChEBI" id="CHEBI:64573"/>
        <dbReference type="ChEBI" id="CHEBI:64612"/>
        <dbReference type="EC" id="2.1.1.17"/>
    </reaction>
</comment>
<proteinExistence type="inferred from homology"/>
<gene>
    <name evidence="14" type="primary">PEMT</name>
    <name evidence="16" type="ORF">HHUSO_G23959</name>
</gene>
<evidence type="ECO:0000256" key="5">
    <source>
        <dbReference type="ARBA" id="ARBA00022679"/>
    </source>
</evidence>
<keyword evidence="7 14" id="KW-0812">Transmembrane</keyword>
<dbReference type="PANTHER" id="PTHR15458:SF5">
    <property type="entry name" value="PHOSPHATIDYLETHANOLAMINE N-METHYLTRANSFERASE"/>
    <property type="match status" value="1"/>
</dbReference>
<feature type="binding site" evidence="14">
    <location>
        <begin position="130"/>
        <end position="132"/>
    </location>
    <ligand>
        <name>S-adenosyl-L-methionine</name>
        <dbReference type="ChEBI" id="CHEBI:59789"/>
    </ligand>
</feature>
<feature type="topological domain" description="Lumenal" evidence="14">
    <location>
        <begin position="66"/>
        <end position="77"/>
    </location>
</feature>
<feature type="topological domain" description="Cytoplasmic" evidence="14">
    <location>
        <begin position="99"/>
        <end position="125"/>
    </location>
</feature>
<comment type="catalytic activity">
    <reaction evidence="14">
        <text>a 1,2-diacyl-sn-glycero-3-phospho-N-methylethanolamine + S-adenosyl-L-methionine = a 1,2-diacyl-sn-glycero-3-phospho-N,N-dimethylethanolamine + S-adenosyl-L-homocysteine + H(+)</text>
        <dbReference type="Rhea" id="RHEA:32735"/>
        <dbReference type="ChEBI" id="CHEBI:15378"/>
        <dbReference type="ChEBI" id="CHEBI:57856"/>
        <dbReference type="ChEBI" id="CHEBI:59789"/>
        <dbReference type="ChEBI" id="CHEBI:64572"/>
        <dbReference type="ChEBI" id="CHEBI:64573"/>
        <dbReference type="EC" id="2.1.1.71"/>
    </reaction>
</comment>
<keyword evidence="14" id="KW-0496">Mitochondrion</keyword>
<evidence type="ECO:0000313" key="16">
    <source>
        <dbReference type="EMBL" id="KAK6475961.1"/>
    </source>
</evidence>
<keyword evidence="17" id="KW-1185">Reference proteome</keyword>
<comment type="caution">
    <text evidence="16">The sequence shown here is derived from an EMBL/GenBank/DDBJ whole genome shotgun (WGS) entry which is preliminary data.</text>
</comment>
<dbReference type="InterPro" id="IPR007318">
    <property type="entry name" value="Phopholipid_MeTrfase"/>
</dbReference>
<evidence type="ECO:0000256" key="13">
    <source>
        <dbReference type="ARBA" id="ARBA00023264"/>
    </source>
</evidence>
<keyword evidence="6 14" id="KW-0949">S-adenosyl-L-methionine</keyword>
<keyword evidence="3 14" id="KW-0444">Lipid biosynthesis</keyword>
<evidence type="ECO:0000256" key="10">
    <source>
        <dbReference type="ARBA" id="ARBA00023098"/>
    </source>
</evidence>
<evidence type="ECO:0000256" key="3">
    <source>
        <dbReference type="ARBA" id="ARBA00022516"/>
    </source>
</evidence>
<keyword evidence="5 14" id="KW-0808">Transferase</keyword>
<keyword evidence="13 14" id="KW-1208">Phospholipid metabolism</keyword>
<keyword evidence="12 14" id="KW-0594">Phospholipid biosynthesis</keyword>
<dbReference type="PROSITE" id="PS51599">
    <property type="entry name" value="SAM_PEMT_PEM2"/>
    <property type="match status" value="1"/>
</dbReference>
<keyword evidence="9 14" id="KW-1133">Transmembrane helix</keyword>
<dbReference type="Gene3D" id="1.20.120.1630">
    <property type="match status" value="1"/>
</dbReference>
<dbReference type="InterPro" id="IPR024960">
    <property type="entry name" value="PEMT/MFAP"/>
</dbReference>
<comment type="function">
    <text evidence="14">Catalyzes the three sequential steps of the methylation pathway for the biosynthesis of phosphatidylcholine, a critical and essential component for membrane structure. Uses S-adenosylmethionine (S-adenosyl-L-methionine, SAM or AdoMet) as the methyl group donor for the methylation of phosphatidylethanolamine (1,2-diacyl-sn-glycero-3-phosphoethanolamine, PE) to phosphatidylmonomethylethanolamine (1,2-diacyl-sn-glycero-3-phospho-N-methylethanolamine, PMME), PMME to phosphatidyldimethylethanolamine (1,2-diacyl-sn-glycero-3-phospho-N,N-dimethylethanolamine, PDME), and PDME to phosphatidylcholine (1,2-diacyl-sn-glycero-3-phosphocholine, PC), producing S-adenosyl-L-homocysteine in each step.</text>
</comment>
<feature type="transmembrane region" description="Helical" evidence="15">
    <location>
        <begin position="45"/>
        <end position="65"/>
    </location>
</feature>
<dbReference type="EC" id="2.1.1.71" evidence="14"/>
<comment type="caution">
    <text evidence="14">Lacks conserved residue(s) required for the propagation of feature annotation.</text>
</comment>
<evidence type="ECO:0000256" key="14">
    <source>
        <dbReference type="HAMAP-Rule" id="MF_03216"/>
    </source>
</evidence>
<keyword evidence="4 14" id="KW-0489">Methyltransferase</keyword>
<evidence type="ECO:0000256" key="7">
    <source>
        <dbReference type="ARBA" id="ARBA00022692"/>
    </source>
</evidence>
<feature type="topological domain" description="Lumenal" evidence="14">
    <location>
        <begin position="1"/>
        <end position="44"/>
    </location>
</feature>
<accession>A0ABR0YTU1</accession>
<dbReference type="PANTHER" id="PTHR15458">
    <property type="entry name" value="PHOSPHATIDYLETHANOLAMINE N-METHYLTRANSFERASE"/>
    <property type="match status" value="1"/>
</dbReference>
<evidence type="ECO:0000256" key="4">
    <source>
        <dbReference type="ARBA" id="ARBA00022603"/>
    </source>
</evidence>
<comment type="similarity">
    <text evidence="14">Belongs to the class VI-like SAM-binding methyltransferase superfamily. PEMT/PEM2 methyltransferase family.</text>
</comment>
<evidence type="ECO:0000256" key="1">
    <source>
        <dbReference type="ARBA" id="ARBA00004969"/>
    </source>
</evidence>
<dbReference type="Proteomes" id="UP001369086">
    <property type="component" value="Unassembled WGS sequence"/>
</dbReference>
<evidence type="ECO:0000256" key="6">
    <source>
        <dbReference type="ARBA" id="ARBA00022691"/>
    </source>
</evidence>
<evidence type="ECO:0000256" key="11">
    <source>
        <dbReference type="ARBA" id="ARBA00023136"/>
    </source>
</evidence>
<organism evidence="16 17">
    <name type="scientific">Huso huso</name>
    <name type="common">Beluga</name>
    <name type="synonym">Acipenser huso</name>
    <dbReference type="NCBI Taxonomy" id="61971"/>
    <lineage>
        <taxon>Eukaryota</taxon>
        <taxon>Metazoa</taxon>
        <taxon>Chordata</taxon>
        <taxon>Craniata</taxon>
        <taxon>Vertebrata</taxon>
        <taxon>Euteleostomi</taxon>
        <taxon>Actinopterygii</taxon>
        <taxon>Chondrostei</taxon>
        <taxon>Acipenseriformes</taxon>
        <taxon>Acipenseridae</taxon>
        <taxon>Huso</taxon>
    </lineage>
</organism>
<feature type="intramembrane region" description="Helical" evidence="14">
    <location>
        <begin position="45"/>
        <end position="65"/>
    </location>
</feature>
<dbReference type="HAMAP" id="MF_03216">
    <property type="entry name" value="PLMT"/>
    <property type="match status" value="1"/>
</dbReference>
<evidence type="ECO:0000256" key="2">
    <source>
        <dbReference type="ARBA" id="ARBA00005189"/>
    </source>
</evidence>
<feature type="transmembrane region" description="Helical" evidence="15">
    <location>
        <begin position="121"/>
        <end position="143"/>
    </location>
</feature>
<evidence type="ECO:0000256" key="12">
    <source>
        <dbReference type="ARBA" id="ARBA00023209"/>
    </source>
</evidence>
<protein>
    <recommendedName>
        <fullName evidence="14">Phosphatidylethanolamine N-methyltransferase</fullName>
        <shortName evidence="14">PEAMT</shortName>
        <shortName evidence="14">PEMT</shortName>
        <ecNumber evidence="14">2.1.1.17</ecNumber>
        <ecNumber evidence="14">2.1.1.71</ecNumber>
    </recommendedName>
    <alternativeName>
        <fullName evidence="14">Phospholipid methyltransferase</fullName>
        <shortName evidence="14">PLMT</shortName>
    </alternativeName>
</protein>